<dbReference type="CDD" id="cd13639">
    <property type="entry name" value="PBP2_OpuAC_like"/>
    <property type="match status" value="1"/>
</dbReference>
<evidence type="ECO:0000259" key="6">
    <source>
        <dbReference type="Pfam" id="PF04069"/>
    </source>
</evidence>
<keyword evidence="8" id="KW-1185">Reference proteome</keyword>
<sequence>MKKTLFILITILFSIAMYGCSSSGDTDNAGDTGSEDKPTLTFGVTNWTSTVPPTKIAGKILENMGYKVEETNADAGSVYTGMSNGDIDIFMDSWFPAQRQYIEEYSDSIESIGVSYDNANSGMVVPKYMEDINDVSDLKGNEDLVNNEMFAIGAGDPAMQDMKKVIDFYNLDIEMTNSSEAAMLAAAEAEMEEENPVLFYGWRPHSMFDKYDLKILTNKEATEEKGLFDASTINVIANKGLEEKAPEAFQFLSNWSISMEDMEQMIAEIDGGANPDEVAQEWIDNNQDKIEEMKNGN</sequence>
<evidence type="ECO:0000256" key="2">
    <source>
        <dbReference type="ARBA" id="ARBA00022448"/>
    </source>
</evidence>
<dbReference type="STRING" id="1472767.AOX59_16615"/>
<gene>
    <name evidence="7" type="ORF">AOX59_16615</name>
</gene>
<name>A0A0U4EHV7_9BACI</name>
<dbReference type="SUPFAM" id="SSF53850">
    <property type="entry name" value="Periplasmic binding protein-like II"/>
    <property type="match status" value="1"/>
</dbReference>
<reference evidence="7 8" key="1">
    <citation type="submission" date="2016-01" db="EMBL/GenBank/DDBJ databases">
        <title>Complete genome sequence of strain Lentibacillus amyloliquefaciens LAM0015T isolated from saline sediment.</title>
        <authorList>
            <person name="Wang J.-L."/>
            <person name="He M.-X."/>
        </authorList>
    </citation>
    <scope>NUCLEOTIDE SEQUENCE [LARGE SCALE GENOMIC DNA]</scope>
    <source>
        <strain evidence="7 8">LAM0015</strain>
    </source>
</reference>
<keyword evidence="4" id="KW-0472">Membrane</keyword>
<dbReference type="EMBL" id="CP013862">
    <property type="protein sequence ID" value="ALX50057.1"/>
    <property type="molecule type" value="Genomic_DNA"/>
</dbReference>
<dbReference type="RefSeq" id="WP_068447174.1">
    <property type="nucleotide sequence ID" value="NZ_CP013862.1"/>
</dbReference>
<dbReference type="PANTHER" id="PTHR47737:SF1">
    <property type="entry name" value="GLYCINE BETAINE_PROLINE BETAINE TRANSPORT SYSTEM PERMEASE PROTEIN PROW"/>
    <property type="match status" value="1"/>
</dbReference>
<dbReference type="Pfam" id="PF04069">
    <property type="entry name" value="OpuAC"/>
    <property type="match status" value="1"/>
</dbReference>
<dbReference type="Gene3D" id="3.40.190.100">
    <property type="entry name" value="Glycine betaine-binding periplasmic protein, domain 2"/>
    <property type="match status" value="1"/>
</dbReference>
<dbReference type="KEGG" id="lao:AOX59_16615"/>
<feature type="signal peptide" evidence="5">
    <location>
        <begin position="1"/>
        <end position="23"/>
    </location>
</feature>
<evidence type="ECO:0000313" key="7">
    <source>
        <dbReference type="EMBL" id="ALX50057.1"/>
    </source>
</evidence>
<evidence type="ECO:0000256" key="5">
    <source>
        <dbReference type="SAM" id="SignalP"/>
    </source>
</evidence>
<dbReference type="Gene3D" id="3.40.190.10">
    <property type="entry name" value="Periplasmic binding protein-like II"/>
    <property type="match status" value="1"/>
</dbReference>
<protein>
    <submittedName>
        <fullName evidence="7">Glycine/betaine ABC transporter substrate-binding protein</fullName>
    </submittedName>
</protein>
<keyword evidence="2" id="KW-0813">Transport</keyword>
<evidence type="ECO:0000256" key="4">
    <source>
        <dbReference type="ARBA" id="ARBA00023136"/>
    </source>
</evidence>
<dbReference type="GO" id="GO:0043190">
    <property type="term" value="C:ATP-binding cassette (ABC) transporter complex"/>
    <property type="evidence" value="ECO:0007669"/>
    <property type="project" value="InterPro"/>
</dbReference>
<dbReference type="Proteomes" id="UP000050331">
    <property type="component" value="Chromosome"/>
</dbReference>
<evidence type="ECO:0000313" key="8">
    <source>
        <dbReference type="Proteomes" id="UP000050331"/>
    </source>
</evidence>
<accession>A0A0U4EHV7</accession>
<dbReference type="GO" id="GO:0005275">
    <property type="term" value="F:amine transmembrane transporter activity"/>
    <property type="evidence" value="ECO:0007669"/>
    <property type="project" value="TreeGrafter"/>
</dbReference>
<dbReference type="PROSITE" id="PS51257">
    <property type="entry name" value="PROKAR_LIPOPROTEIN"/>
    <property type="match status" value="1"/>
</dbReference>
<dbReference type="GO" id="GO:0031460">
    <property type="term" value="P:glycine betaine transport"/>
    <property type="evidence" value="ECO:0007669"/>
    <property type="project" value="TreeGrafter"/>
</dbReference>
<proteinExistence type="predicted"/>
<organism evidence="7 8">
    <name type="scientific">Lentibacillus amyloliquefaciens</name>
    <dbReference type="NCBI Taxonomy" id="1472767"/>
    <lineage>
        <taxon>Bacteria</taxon>
        <taxon>Bacillati</taxon>
        <taxon>Bacillota</taxon>
        <taxon>Bacilli</taxon>
        <taxon>Bacillales</taxon>
        <taxon>Bacillaceae</taxon>
        <taxon>Lentibacillus</taxon>
    </lineage>
</organism>
<dbReference type="GO" id="GO:0015226">
    <property type="term" value="F:carnitine transmembrane transporter activity"/>
    <property type="evidence" value="ECO:0007669"/>
    <property type="project" value="TreeGrafter"/>
</dbReference>
<keyword evidence="3" id="KW-1003">Cell membrane</keyword>
<feature type="chain" id="PRO_5039580968" evidence="5">
    <location>
        <begin position="24"/>
        <end position="297"/>
    </location>
</feature>
<evidence type="ECO:0000256" key="1">
    <source>
        <dbReference type="ARBA" id="ARBA00004236"/>
    </source>
</evidence>
<dbReference type="AlphaFoldDB" id="A0A0U4EHV7"/>
<keyword evidence="5" id="KW-0732">Signal</keyword>
<dbReference type="InterPro" id="IPR007210">
    <property type="entry name" value="ABC_Gly_betaine_transp_sub-bd"/>
</dbReference>
<evidence type="ECO:0000256" key="3">
    <source>
        <dbReference type="ARBA" id="ARBA00022475"/>
    </source>
</evidence>
<dbReference type="OrthoDB" id="9787902at2"/>
<dbReference type="PANTHER" id="PTHR47737">
    <property type="entry name" value="GLYCINE BETAINE/PROLINE BETAINE TRANSPORT SYSTEM PERMEASE PROTEIN PROW"/>
    <property type="match status" value="1"/>
</dbReference>
<comment type="subcellular location">
    <subcellularLocation>
        <location evidence="1">Cell membrane</location>
    </subcellularLocation>
</comment>
<dbReference type="GO" id="GO:0015871">
    <property type="term" value="P:choline transport"/>
    <property type="evidence" value="ECO:0007669"/>
    <property type="project" value="TreeGrafter"/>
</dbReference>
<feature type="domain" description="ABC-type glycine betaine transport system substrate-binding" evidence="6">
    <location>
        <begin position="39"/>
        <end position="284"/>
    </location>
</feature>